<comment type="caution">
    <text evidence="6">The sequence shown here is derived from an EMBL/GenBank/DDBJ whole genome shotgun (WGS) entry which is preliminary data.</text>
</comment>
<dbReference type="InterPro" id="IPR008758">
    <property type="entry name" value="Peptidase_S28"/>
</dbReference>
<keyword evidence="2 5" id="KW-0732">Signal</keyword>
<keyword evidence="1" id="KW-0645">Protease</keyword>
<feature type="chain" id="PRO_5044772247" evidence="5">
    <location>
        <begin position="22"/>
        <end position="331"/>
    </location>
</feature>
<dbReference type="Pfam" id="PF05577">
    <property type="entry name" value="Peptidase_S28"/>
    <property type="match status" value="2"/>
</dbReference>
<dbReference type="AlphaFoldDB" id="A0ABC8SS31"/>
<name>A0ABC8SS31_9AQUA</name>
<evidence type="ECO:0000256" key="4">
    <source>
        <dbReference type="ARBA" id="ARBA00023180"/>
    </source>
</evidence>
<dbReference type="Proteomes" id="UP001642360">
    <property type="component" value="Unassembled WGS sequence"/>
</dbReference>
<evidence type="ECO:0000313" key="7">
    <source>
        <dbReference type="Proteomes" id="UP001642360"/>
    </source>
</evidence>
<organism evidence="6 7">
    <name type="scientific">Ilex paraguariensis</name>
    <name type="common">yerba mate</name>
    <dbReference type="NCBI Taxonomy" id="185542"/>
    <lineage>
        <taxon>Eukaryota</taxon>
        <taxon>Viridiplantae</taxon>
        <taxon>Streptophyta</taxon>
        <taxon>Embryophyta</taxon>
        <taxon>Tracheophyta</taxon>
        <taxon>Spermatophyta</taxon>
        <taxon>Magnoliopsida</taxon>
        <taxon>eudicotyledons</taxon>
        <taxon>Gunneridae</taxon>
        <taxon>Pentapetalae</taxon>
        <taxon>asterids</taxon>
        <taxon>campanulids</taxon>
        <taxon>Aquifoliales</taxon>
        <taxon>Aquifoliaceae</taxon>
        <taxon>Ilex</taxon>
    </lineage>
</organism>
<protein>
    <submittedName>
        <fullName evidence="6">Uncharacterized protein</fullName>
    </submittedName>
</protein>
<feature type="signal peptide" evidence="5">
    <location>
        <begin position="1"/>
        <end position="21"/>
    </location>
</feature>
<reference evidence="6 7" key="1">
    <citation type="submission" date="2024-02" db="EMBL/GenBank/DDBJ databases">
        <authorList>
            <person name="Vignale AGUSTIN F."/>
            <person name="Sosa J E."/>
            <person name="Modenutti C."/>
        </authorList>
    </citation>
    <scope>NUCLEOTIDE SEQUENCE [LARGE SCALE GENOMIC DNA]</scope>
</reference>
<accession>A0ABC8SS31</accession>
<dbReference type="EMBL" id="CAUOFW020003456">
    <property type="protein sequence ID" value="CAK9160027.1"/>
    <property type="molecule type" value="Genomic_DNA"/>
</dbReference>
<keyword evidence="3" id="KW-0378">Hydrolase</keyword>
<evidence type="ECO:0000256" key="5">
    <source>
        <dbReference type="SAM" id="SignalP"/>
    </source>
</evidence>
<dbReference type="PANTHER" id="PTHR11010:SF38">
    <property type="entry name" value="LYSOSOMAL PRO-X CARBOXYPEPTIDASE"/>
    <property type="match status" value="1"/>
</dbReference>
<dbReference type="FunFam" id="1.20.120.980:FF:000001">
    <property type="entry name" value="Dipeptidyl peptidase 7"/>
    <property type="match status" value="1"/>
</dbReference>
<evidence type="ECO:0000256" key="3">
    <source>
        <dbReference type="ARBA" id="ARBA00022801"/>
    </source>
</evidence>
<keyword evidence="7" id="KW-1185">Reference proteome</keyword>
<dbReference type="PANTHER" id="PTHR11010">
    <property type="entry name" value="PROTEASE S28 PRO-X CARBOXYPEPTIDASE-RELATED"/>
    <property type="match status" value="1"/>
</dbReference>
<dbReference type="InterPro" id="IPR042269">
    <property type="entry name" value="Ser_carbopepase_S28_SKS"/>
</dbReference>
<proteinExistence type="predicted"/>
<evidence type="ECO:0000313" key="6">
    <source>
        <dbReference type="EMBL" id="CAK9160027.1"/>
    </source>
</evidence>
<evidence type="ECO:0000256" key="1">
    <source>
        <dbReference type="ARBA" id="ARBA00022670"/>
    </source>
</evidence>
<evidence type="ECO:0000256" key="2">
    <source>
        <dbReference type="ARBA" id="ARBA00022729"/>
    </source>
</evidence>
<dbReference type="GO" id="GO:0006508">
    <property type="term" value="P:proteolysis"/>
    <property type="evidence" value="ECO:0007669"/>
    <property type="project" value="UniProtKB-KW"/>
</dbReference>
<keyword evidence="4" id="KW-0325">Glycoprotein</keyword>
<dbReference type="GO" id="GO:0008233">
    <property type="term" value="F:peptidase activity"/>
    <property type="evidence" value="ECO:0007669"/>
    <property type="project" value="UniProtKB-KW"/>
</dbReference>
<sequence>MRLKYPHIAIGALAALAPVLQFEDLVPAETYYDIVSNDFKCETMSCFNTIKDSWDAITYEGQKNDGLQLLSKMFRLCRWFIDSDSIKDEFREPEKAEDLSDWLESAYNFLAMTDYPYPTDFVMPLPGNPINEVCIKIDSCSDRTSILERIFEGISVYYNYTGAVDCFDLDDDPHGTDGWIWQGNIMLVASLSALIDVSERVNVFGPCLVRTGYQEPLLDAYITAHDDFKSALKLFGSKIIFSNGLLDPCSGGSVLEDVSETIVALTENGAHHLDLRAATAEDPDWLLQQRATEIKLIEGWLNNYYQAKKGNFWRIKVMIFGYFLVYMPLSL</sequence>
<dbReference type="Gene3D" id="1.20.120.980">
    <property type="entry name" value="Serine carboxypeptidase S28, SKS domain"/>
    <property type="match status" value="1"/>
</dbReference>
<gene>
    <name evidence="6" type="ORF">ILEXP_LOCUS28754</name>
</gene>